<gene>
    <name evidence="4" type="primary">LOC102807340</name>
</gene>
<evidence type="ECO:0000256" key="1">
    <source>
        <dbReference type="SAM" id="MobiDB-lite"/>
    </source>
</evidence>
<dbReference type="InterPro" id="IPR050927">
    <property type="entry name" value="TRPM"/>
</dbReference>
<evidence type="ECO:0000313" key="4">
    <source>
        <dbReference type="RefSeq" id="XP_006812894.1"/>
    </source>
</evidence>
<sequence length="486" mass="55824">MASMSYEMRKADRLRKRSGSVDSQERDELHHDDDRGHRRHREKHRKRRKYRSPNNKVHDSSEDCPHKEVYDNPSYRHSESRRARRGLKHSDDENQKERRQRREPVQEVLVVQHEEENLGAGLGILEHKSEQQWNTDVSSFMKENKIKQRNGPDKQVDADSYGEIEFIGFGQHNKKSPYVRVDMETEPHILWDLLINQWKMDKPKVLISVTGGAQDFFFKDRLKLLFNKGLFKAAVSTGAWIITGGTAVGVMKKVGEAIMEESQGITSDNQKQVVALGIATWTMIDNKKALEGRPGGGGLWPAQYKESDLGKEKKSALDSNHTHFILVDHGKETFGADIRLRANLEKYIAEKTERETVHIPVVLVVVEGGYGTFQTVYESLVREGNEQSVPVVVVDGSGRAADVIALCLRKTKDVSKENLKKTYRKNLEKNMKESIQNFVRLKDDQMKQTLDWLAVIMTHRNMITVFQMQEANFKDIDRAILHGLLQ</sequence>
<accession>A0ABM0LYQ3</accession>
<protein>
    <submittedName>
        <fullName evidence="4">Transient receptor potential cation channel subfamily M member 2-like</fullName>
    </submittedName>
</protein>
<organism evidence="3 4">
    <name type="scientific">Saccoglossus kowalevskii</name>
    <name type="common">Acorn worm</name>
    <dbReference type="NCBI Taxonomy" id="10224"/>
    <lineage>
        <taxon>Eukaryota</taxon>
        <taxon>Metazoa</taxon>
        <taxon>Hemichordata</taxon>
        <taxon>Enteropneusta</taxon>
        <taxon>Harrimaniidae</taxon>
        <taxon>Saccoglossus</taxon>
    </lineage>
</organism>
<reference evidence="4" key="1">
    <citation type="submission" date="2025-08" db="UniProtKB">
        <authorList>
            <consortium name="RefSeq"/>
        </authorList>
    </citation>
    <scope>IDENTIFICATION</scope>
    <source>
        <tissue evidence="4">Testes</tissue>
    </source>
</reference>
<dbReference type="GeneID" id="102807340"/>
<dbReference type="Gene3D" id="3.40.50.450">
    <property type="match status" value="1"/>
</dbReference>
<feature type="compositionally biased region" description="Basic and acidic residues" evidence="1">
    <location>
        <begin position="88"/>
        <end position="105"/>
    </location>
</feature>
<feature type="region of interest" description="Disordered" evidence="1">
    <location>
        <begin position="1"/>
        <end position="106"/>
    </location>
</feature>
<dbReference type="RefSeq" id="XP_006812894.1">
    <property type="nucleotide sequence ID" value="XM_006812831.1"/>
</dbReference>
<feature type="compositionally biased region" description="Basic and acidic residues" evidence="1">
    <location>
        <begin position="56"/>
        <end position="81"/>
    </location>
</feature>
<evidence type="ECO:0000259" key="2">
    <source>
        <dbReference type="Pfam" id="PF18139"/>
    </source>
</evidence>
<dbReference type="Pfam" id="PF18139">
    <property type="entry name" value="LSDAT_euk"/>
    <property type="match status" value="1"/>
</dbReference>
<dbReference type="InterPro" id="IPR041491">
    <property type="entry name" value="TRPM_SLOG"/>
</dbReference>
<feature type="non-terminal residue" evidence="4">
    <location>
        <position position="486"/>
    </location>
</feature>
<feature type="compositionally biased region" description="Basic and acidic residues" evidence="1">
    <location>
        <begin position="23"/>
        <end position="36"/>
    </location>
</feature>
<name>A0ABM0LYQ3_SACKO</name>
<dbReference type="PANTHER" id="PTHR13800">
    <property type="entry name" value="TRANSIENT RECEPTOR POTENTIAL CATION CHANNEL, SUBFAMILY M, MEMBER 6"/>
    <property type="match status" value="1"/>
</dbReference>
<feature type="compositionally biased region" description="Basic residues" evidence="1">
    <location>
        <begin position="37"/>
        <end position="51"/>
    </location>
</feature>
<dbReference type="Proteomes" id="UP000694865">
    <property type="component" value="Unplaced"/>
</dbReference>
<dbReference type="PANTHER" id="PTHR13800:SF12">
    <property type="entry name" value="TRANSIENT RECEPTOR POTENTIAL CATION CHANNEL SUBFAMILY M MEMBER-LIKE 2"/>
    <property type="match status" value="1"/>
</dbReference>
<evidence type="ECO:0000313" key="3">
    <source>
        <dbReference type="Proteomes" id="UP000694865"/>
    </source>
</evidence>
<feature type="domain" description="TRPM SLOG" evidence="2">
    <location>
        <begin position="177"/>
        <end position="451"/>
    </location>
</feature>
<proteinExistence type="predicted"/>
<keyword evidence="3" id="KW-1185">Reference proteome</keyword>